<protein>
    <submittedName>
        <fullName evidence="2">14528_t:CDS:1</fullName>
    </submittedName>
</protein>
<feature type="signal peptide" evidence="1">
    <location>
        <begin position="1"/>
        <end position="23"/>
    </location>
</feature>
<evidence type="ECO:0000256" key="1">
    <source>
        <dbReference type="SAM" id="SignalP"/>
    </source>
</evidence>
<gene>
    <name evidence="2" type="ORF">FWILDA_LOCUS9321</name>
</gene>
<dbReference type="AlphaFoldDB" id="A0A9W4WXN6"/>
<sequence length="158" mass="17275">MMFSNKHINLFVLILFLVTLVGSFESASSSNIFRRQDAGNDTDTSGSGNSDIKKLCKGFKFENAFVQVKNGETITVTWSKGASKVESVINCEMYGEAEANSVTFFKQIWLGDVKFVDGLTAVSALVKFEVPPGAKLPQSILLRTWGTTSEGPHCTTYT</sequence>
<organism evidence="2 3">
    <name type="scientific">Funneliformis geosporum</name>
    <dbReference type="NCBI Taxonomy" id="1117311"/>
    <lineage>
        <taxon>Eukaryota</taxon>
        <taxon>Fungi</taxon>
        <taxon>Fungi incertae sedis</taxon>
        <taxon>Mucoromycota</taxon>
        <taxon>Glomeromycotina</taxon>
        <taxon>Glomeromycetes</taxon>
        <taxon>Glomerales</taxon>
        <taxon>Glomeraceae</taxon>
        <taxon>Funneliformis</taxon>
    </lineage>
</organism>
<evidence type="ECO:0000313" key="2">
    <source>
        <dbReference type="EMBL" id="CAI2179906.1"/>
    </source>
</evidence>
<comment type="caution">
    <text evidence="2">The sequence shown here is derived from an EMBL/GenBank/DDBJ whole genome shotgun (WGS) entry which is preliminary data.</text>
</comment>
<evidence type="ECO:0000313" key="3">
    <source>
        <dbReference type="Proteomes" id="UP001153678"/>
    </source>
</evidence>
<keyword evidence="3" id="KW-1185">Reference proteome</keyword>
<reference evidence="2" key="1">
    <citation type="submission" date="2022-08" db="EMBL/GenBank/DDBJ databases">
        <authorList>
            <person name="Kallberg Y."/>
            <person name="Tangrot J."/>
            <person name="Rosling A."/>
        </authorList>
    </citation>
    <scope>NUCLEOTIDE SEQUENCE</scope>
    <source>
        <strain evidence="2">Wild A</strain>
    </source>
</reference>
<dbReference type="Proteomes" id="UP001153678">
    <property type="component" value="Unassembled WGS sequence"/>
</dbReference>
<name>A0A9W4WXN6_9GLOM</name>
<proteinExistence type="predicted"/>
<keyword evidence="1" id="KW-0732">Signal</keyword>
<dbReference type="EMBL" id="CAMKVN010002174">
    <property type="protein sequence ID" value="CAI2179906.1"/>
    <property type="molecule type" value="Genomic_DNA"/>
</dbReference>
<dbReference type="OrthoDB" id="2319449at2759"/>
<feature type="chain" id="PRO_5040946163" evidence="1">
    <location>
        <begin position="24"/>
        <end position="158"/>
    </location>
</feature>
<accession>A0A9W4WXN6</accession>